<evidence type="ECO:0000313" key="6">
    <source>
        <dbReference type="Proteomes" id="UP000315628"/>
    </source>
</evidence>
<evidence type="ECO:0000256" key="1">
    <source>
        <dbReference type="ARBA" id="ARBA00006484"/>
    </source>
</evidence>
<name>A0A560W6U5_9MICO</name>
<dbReference type="Gene3D" id="3.40.50.720">
    <property type="entry name" value="NAD(P)-binding Rossmann-like Domain"/>
    <property type="match status" value="1"/>
</dbReference>
<keyword evidence="6" id="KW-1185">Reference proteome</keyword>
<dbReference type="PANTHER" id="PTHR44196">
    <property type="entry name" value="DEHYDROGENASE/REDUCTASE SDR FAMILY MEMBER 7B"/>
    <property type="match status" value="1"/>
</dbReference>
<proteinExistence type="inferred from homology"/>
<dbReference type="GO" id="GO:0016020">
    <property type="term" value="C:membrane"/>
    <property type="evidence" value="ECO:0007669"/>
    <property type="project" value="TreeGrafter"/>
</dbReference>
<organism evidence="5 6">
    <name type="scientific">Marihabitans asiaticum</name>
    <dbReference type="NCBI Taxonomy" id="415218"/>
    <lineage>
        <taxon>Bacteria</taxon>
        <taxon>Bacillati</taxon>
        <taxon>Actinomycetota</taxon>
        <taxon>Actinomycetes</taxon>
        <taxon>Micrococcales</taxon>
        <taxon>Intrasporangiaceae</taxon>
        <taxon>Marihabitans</taxon>
    </lineage>
</organism>
<sequence>MTTSPADRPVALVTGGTRGIGRAICAELARTHHVLVGGRDEADVRAAVEELASASPFVADVLDEDAVQRACADIDRLDVLVHSAGIARRGRVEQLTREDWMAQLEVNVVAVADLTRRLLPALRSAGGTVVALNSGSGHSSHPGNGSYSASKFALRALTDALREEERGRVRVVSIHPGRVDTDMQVELQRAQGRDYDAGEHLRPESVAATVRLAVDASPEAMIEELTVRPV</sequence>
<dbReference type="OrthoDB" id="9792003at2"/>
<reference evidence="5 6" key="1">
    <citation type="submission" date="2019-06" db="EMBL/GenBank/DDBJ databases">
        <title>Sequencing the genomes of 1000 actinobacteria strains.</title>
        <authorList>
            <person name="Klenk H.-P."/>
        </authorList>
    </citation>
    <scope>NUCLEOTIDE SEQUENCE [LARGE SCALE GENOMIC DNA]</scope>
    <source>
        <strain evidence="5 6">DSM 18935</strain>
    </source>
</reference>
<evidence type="ECO:0000256" key="3">
    <source>
        <dbReference type="RuleBase" id="RU000363"/>
    </source>
</evidence>
<evidence type="ECO:0000313" key="5">
    <source>
        <dbReference type="EMBL" id="TWD13338.1"/>
    </source>
</evidence>
<dbReference type="SUPFAM" id="SSF51735">
    <property type="entry name" value="NAD(P)-binding Rossmann-fold domains"/>
    <property type="match status" value="1"/>
</dbReference>
<dbReference type="PANTHER" id="PTHR44196:SF1">
    <property type="entry name" value="DEHYDROGENASE_REDUCTASE SDR FAMILY MEMBER 7B"/>
    <property type="match status" value="1"/>
</dbReference>
<dbReference type="RefSeq" id="WP_144858146.1">
    <property type="nucleotide sequence ID" value="NZ_BAAAYT010000002.1"/>
</dbReference>
<dbReference type="NCBIfam" id="NF006073">
    <property type="entry name" value="PRK08219.1"/>
    <property type="match status" value="1"/>
</dbReference>
<protein>
    <submittedName>
        <fullName evidence="5">NADP-dependent 3-hydroxy acid dehydrogenase YdfG</fullName>
    </submittedName>
</protein>
<dbReference type="PROSITE" id="PS00061">
    <property type="entry name" value="ADH_SHORT"/>
    <property type="match status" value="1"/>
</dbReference>
<dbReference type="InterPro" id="IPR036291">
    <property type="entry name" value="NAD(P)-bd_dom_sf"/>
</dbReference>
<dbReference type="AlphaFoldDB" id="A0A560W6U5"/>
<dbReference type="PRINTS" id="PR00081">
    <property type="entry name" value="GDHRDH"/>
</dbReference>
<dbReference type="InterPro" id="IPR057326">
    <property type="entry name" value="KR_dom"/>
</dbReference>
<comment type="caution">
    <text evidence="5">The sequence shown here is derived from an EMBL/GenBank/DDBJ whole genome shotgun (WGS) entry which is preliminary data.</text>
</comment>
<evidence type="ECO:0000259" key="4">
    <source>
        <dbReference type="SMART" id="SM00822"/>
    </source>
</evidence>
<gene>
    <name evidence="5" type="ORF">FB557_2739</name>
</gene>
<dbReference type="GO" id="GO:0016491">
    <property type="term" value="F:oxidoreductase activity"/>
    <property type="evidence" value="ECO:0007669"/>
    <property type="project" value="UniProtKB-KW"/>
</dbReference>
<dbReference type="Pfam" id="PF00106">
    <property type="entry name" value="adh_short"/>
    <property type="match status" value="1"/>
</dbReference>
<accession>A0A560W6U5</accession>
<dbReference type="Proteomes" id="UP000315628">
    <property type="component" value="Unassembled WGS sequence"/>
</dbReference>
<feature type="domain" description="Ketoreductase" evidence="4">
    <location>
        <begin position="9"/>
        <end position="206"/>
    </location>
</feature>
<evidence type="ECO:0000256" key="2">
    <source>
        <dbReference type="ARBA" id="ARBA00023002"/>
    </source>
</evidence>
<keyword evidence="2" id="KW-0560">Oxidoreductase</keyword>
<comment type="similarity">
    <text evidence="1 3">Belongs to the short-chain dehydrogenases/reductases (SDR) family.</text>
</comment>
<dbReference type="SMART" id="SM00822">
    <property type="entry name" value="PKS_KR"/>
    <property type="match status" value="1"/>
</dbReference>
<dbReference type="PRINTS" id="PR00080">
    <property type="entry name" value="SDRFAMILY"/>
</dbReference>
<dbReference type="EMBL" id="VIUW01000005">
    <property type="protein sequence ID" value="TWD13338.1"/>
    <property type="molecule type" value="Genomic_DNA"/>
</dbReference>
<dbReference type="InterPro" id="IPR002347">
    <property type="entry name" value="SDR_fam"/>
</dbReference>
<dbReference type="InterPro" id="IPR020904">
    <property type="entry name" value="Sc_DH/Rdtase_CS"/>
</dbReference>